<accession>A0ABP7EML9</accession>
<evidence type="ECO:0000313" key="1">
    <source>
        <dbReference type="EMBL" id="GAA3720131.1"/>
    </source>
</evidence>
<gene>
    <name evidence="1" type="ORF">GCM10022224_102540</name>
</gene>
<keyword evidence="2" id="KW-1185">Reference proteome</keyword>
<proteinExistence type="predicted"/>
<dbReference type="Proteomes" id="UP001500902">
    <property type="component" value="Unassembled WGS sequence"/>
</dbReference>
<dbReference type="RefSeq" id="WP_344897259.1">
    <property type="nucleotide sequence ID" value="NZ_BAAAZP010000241.1"/>
</dbReference>
<reference evidence="2" key="1">
    <citation type="journal article" date="2019" name="Int. J. Syst. Evol. Microbiol.">
        <title>The Global Catalogue of Microorganisms (GCM) 10K type strain sequencing project: providing services to taxonomists for standard genome sequencing and annotation.</title>
        <authorList>
            <consortium name="The Broad Institute Genomics Platform"/>
            <consortium name="The Broad Institute Genome Sequencing Center for Infectious Disease"/>
            <person name="Wu L."/>
            <person name="Ma J."/>
        </authorList>
    </citation>
    <scope>NUCLEOTIDE SEQUENCE [LARGE SCALE GENOMIC DNA]</scope>
    <source>
        <strain evidence="2">JCM 16904</strain>
    </source>
</reference>
<organism evidence="1 2">
    <name type="scientific">Nonomuraea antimicrobica</name>
    <dbReference type="NCBI Taxonomy" id="561173"/>
    <lineage>
        <taxon>Bacteria</taxon>
        <taxon>Bacillati</taxon>
        <taxon>Actinomycetota</taxon>
        <taxon>Actinomycetes</taxon>
        <taxon>Streptosporangiales</taxon>
        <taxon>Streptosporangiaceae</taxon>
        <taxon>Nonomuraea</taxon>
    </lineage>
</organism>
<dbReference type="SUPFAM" id="SSF50494">
    <property type="entry name" value="Trypsin-like serine proteases"/>
    <property type="match status" value="1"/>
</dbReference>
<dbReference type="EMBL" id="BAAAZP010000241">
    <property type="protein sequence ID" value="GAA3720131.1"/>
    <property type="molecule type" value="Genomic_DNA"/>
</dbReference>
<comment type="caution">
    <text evidence="1">The sequence shown here is derived from an EMBL/GenBank/DDBJ whole genome shotgun (WGS) entry which is preliminary data.</text>
</comment>
<name>A0ABP7EML9_9ACTN</name>
<evidence type="ECO:0000313" key="2">
    <source>
        <dbReference type="Proteomes" id="UP001500902"/>
    </source>
</evidence>
<dbReference type="Gene3D" id="2.40.10.10">
    <property type="entry name" value="Trypsin-like serine proteases"/>
    <property type="match status" value="1"/>
</dbReference>
<evidence type="ECO:0008006" key="3">
    <source>
        <dbReference type="Google" id="ProtNLM"/>
    </source>
</evidence>
<dbReference type="InterPro" id="IPR043504">
    <property type="entry name" value="Peptidase_S1_PA_chymotrypsin"/>
</dbReference>
<dbReference type="InterPro" id="IPR009003">
    <property type="entry name" value="Peptidase_S1_PA"/>
</dbReference>
<sequence>MASDTILDRVVEILGDDGTFRGSGYLIAPDLVLTCAHLFKDARDGDRGLVRLTDTGRLLRISRFQQHSRYAPDDDGTYDIALAVLESEARPDMWNARIAKLRKNADQVRYDVIGFPEYGVEKRLSGRRQFFGTIVLGSFADPYRLELTVDSGQPEITVLIDTARGLTPETRPWAGVSGAVVLVGGKGVVVGVCTGHLSPSLRAVSVAHLEEDPPLRSLLEPRGIRPLEYTGETPPSDLRELVPHDNVVAELADSGRHLCEKRISFVKPEQHHPARPENLLARLEFETPGVLLTGAAGAGKSRICLETAALAQRNGWQVLHQRPATDPAVERAVDLAVRSGRGKVLIVLDDVRPDISFDPGAMREGADHRLPRVAVLASAGPTAFATLRERCVAQLFGHAAVPDTEPYLRRVQQAILGCIAPRPDKASGWSAEELAGLCGLRPGLAVLIAAEVRRRGPGEPAVPRRSRLPGGELSNWLLTHLRADELFPDPGAMAGRGPYPLAAAAALAACPQPRPMVEAAAGRLLAGFPESGLDAASVVDTLVNRGWLEEREERLHSVHDLVTEELLRYCLVTPSGETLHGAQSAALLDAALTGTATFARLAHRLRLMSAGYPESALRPLLERLCGLWLDQHAREAGVLLGDGDNTQEAERGLLAMVAGPPWHAALTRNWPVVAGPFLQAAETGQRASLALTNLLHECPKGPVPLPLVESALDWLRRFPGHLDAPKLLGVLLRRLEPGAAGEESCRALALEWLSENSTWSTASRVLDPLLRSTALPDEEAGKVVAAALRWLDKHGEKPRGSFVLRPLLERRAPGEPLRVQSAERALAWLRHHDTRADAHFVLRALLAAQGIEAQHFHPAVSHTLNWFAAHGQSNAAYQLADVLFELRDGLSATDAVLDWLDSHNTHLESLHLVKEAVRLKEKDISREQARRAIAHALIWLEAHSGPDAKEVIHALAGRGRRKPSQENPRVVDRMEFSSTQPDQIARHAADWMDSHGVERMSALLLSSMLGFWHCGPVQGQRISAHALEWLRTHRNDRRYGAVLGDLMRRGRLSNEQAGKALDRAAEWLRETEHPPGETFYAGVLKLLKTCPPREPGRAEHNSALIDAILAARHRTRRPLDDGLAPPPSPIRLSLNEACFLVGVPNLTEKQTAQIVPAILDWLELHAEHQRSDFVLRGILRWNDLRTPEARRVIDFAFSWLHHWNDASQAKAVHDGPALVITGLLRRAELTKAQLGDAATLALEWMSPWFRRRSGLNPTLLGALLGRPELPPRLMADVLLRALHWRGKDIVLLGRVGRVKPEGESEPDEPGWALDEQAFAWLDANHASHEAGGVIGALMSRLLRAPHVDDVVVERALGLALTWLEEYSEDFGSHHVLPVLLDHQERFAEQGRRLPGLALRWLARHHAAFGALQVLRHCVDHPGLTPQEQQESARYAFAWLAEHGTKKRASYVLRPLAELDHLNEGQVRLLTDRILEWSSLMVDRLEDLNRKGQLRNPSVERPDPRYVLQRLLVRADLPPELFARVAGAALDSRFLPGLQPAFDWELPGPDGCGTASLPDFALDGIEPTAHLAEAGDAIASLLGVRELQDHRPKLINLSLRWLGEHSRRPEAVTVCSAIFRFLRPLTDEHNSVTRFALDWLDAHPADARSAVLLQHLLDRSATKASTAAIRHAVVWLNVHAGECEATFVLTPLLGRPERSPEDEAITVRQALDWLDRHGLRPQSHHLLNSLLRHARLSSAQRGQVIRHALVWVRAHETRPPVSTVLISCLRCSALSADQLREICGAALAWLGGQAREAAAPDVVRALLSRDDLVDDQIVRVRRYADDWLAQHRLEHSAGSLLSACLTRSDLDQESGRSLVAHSLEWLDEHVESYAAHQVLGALLCQEHLGMGNARRAAALALTWGAEHRGTPPVAVLCDLLLARDDLRANQRERALELRTELGVEAAEEL</sequence>
<protein>
    <recommendedName>
        <fullName evidence="3">Trypsin-like peptidase domain-containing protein</fullName>
    </recommendedName>
</protein>